<reference evidence="3" key="2">
    <citation type="submission" date="2023-06" db="EMBL/GenBank/DDBJ databases">
        <authorList>
            <consortium name="Lawrence Berkeley National Laboratory"/>
            <person name="Haridas S."/>
            <person name="Hensen N."/>
            <person name="Bonometti L."/>
            <person name="Westerberg I."/>
            <person name="Brannstrom I.O."/>
            <person name="Guillou S."/>
            <person name="Cros-Aarteil S."/>
            <person name="Calhoun S."/>
            <person name="Kuo A."/>
            <person name="Mondo S."/>
            <person name="Pangilinan J."/>
            <person name="Riley R."/>
            <person name="Labutti K."/>
            <person name="Andreopoulos B."/>
            <person name="Lipzen A."/>
            <person name="Chen C."/>
            <person name="Yanf M."/>
            <person name="Daum C."/>
            <person name="Ng V."/>
            <person name="Clum A."/>
            <person name="Steindorff A."/>
            <person name="Ohm R."/>
            <person name="Martin F."/>
            <person name="Silar P."/>
            <person name="Natvig D."/>
            <person name="Lalanne C."/>
            <person name="Gautier V."/>
            <person name="Ament-Velasquez S.L."/>
            <person name="Kruys A."/>
            <person name="Hutchinson M.I."/>
            <person name="Powell A.J."/>
            <person name="Barry K."/>
            <person name="Miller A.N."/>
            <person name="Grigoriev I.V."/>
            <person name="Debuchy R."/>
            <person name="Gladieux P."/>
            <person name="Thoren M.H."/>
            <person name="Johannesson H."/>
        </authorList>
    </citation>
    <scope>NUCLEOTIDE SEQUENCE</scope>
    <source>
        <strain evidence="3">CBS 118394</strain>
    </source>
</reference>
<dbReference type="Pfam" id="PF24476">
    <property type="entry name" value="DUF7580"/>
    <property type="match status" value="1"/>
</dbReference>
<accession>A0AAE0MCK4</accession>
<organism evidence="3 4">
    <name type="scientific">Apodospora peruviana</name>
    <dbReference type="NCBI Taxonomy" id="516989"/>
    <lineage>
        <taxon>Eukaryota</taxon>
        <taxon>Fungi</taxon>
        <taxon>Dikarya</taxon>
        <taxon>Ascomycota</taxon>
        <taxon>Pezizomycotina</taxon>
        <taxon>Sordariomycetes</taxon>
        <taxon>Sordariomycetidae</taxon>
        <taxon>Sordariales</taxon>
        <taxon>Lasiosphaeriaceae</taxon>
        <taxon>Apodospora</taxon>
    </lineage>
</organism>
<protein>
    <recommendedName>
        <fullName evidence="2">DUF7580 domain-containing protein</fullName>
    </recommendedName>
</protein>
<feature type="region of interest" description="Disordered" evidence="1">
    <location>
        <begin position="347"/>
        <end position="371"/>
    </location>
</feature>
<dbReference type="InterPro" id="IPR056002">
    <property type="entry name" value="DUF7580"/>
</dbReference>
<dbReference type="EMBL" id="JAUEDM010000002">
    <property type="protein sequence ID" value="KAK3326074.1"/>
    <property type="molecule type" value="Genomic_DNA"/>
</dbReference>
<dbReference type="Proteomes" id="UP001283341">
    <property type="component" value="Unassembled WGS sequence"/>
</dbReference>
<gene>
    <name evidence="3" type="ORF">B0H66DRAFT_637403</name>
</gene>
<feature type="compositionally biased region" description="Polar residues" evidence="1">
    <location>
        <begin position="354"/>
        <end position="370"/>
    </location>
</feature>
<proteinExistence type="predicted"/>
<evidence type="ECO:0000256" key="1">
    <source>
        <dbReference type="SAM" id="MobiDB-lite"/>
    </source>
</evidence>
<comment type="caution">
    <text evidence="3">The sequence shown here is derived from an EMBL/GenBank/DDBJ whole genome shotgun (WGS) entry which is preliminary data.</text>
</comment>
<dbReference type="AlphaFoldDB" id="A0AAE0MCK4"/>
<keyword evidence="4" id="KW-1185">Reference proteome</keyword>
<dbReference type="PANTHER" id="PTHR35186">
    <property type="entry name" value="ANK_REP_REGION DOMAIN-CONTAINING PROTEIN"/>
    <property type="match status" value="1"/>
</dbReference>
<reference evidence="3" key="1">
    <citation type="journal article" date="2023" name="Mol. Phylogenet. Evol.">
        <title>Genome-scale phylogeny and comparative genomics of the fungal order Sordariales.</title>
        <authorList>
            <person name="Hensen N."/>
            <person name="Bonometti L."/>
            <person name="Westerberg I."/>
            <person name="Brannstrom I.O."/>
            <person name="Guillou S."/>
            <person name="Cros-Aarteil S."/>
            <person name="Calhoun S."/>
            <person name="Haridas S."/>
            <person name="Kuo A."/>
            <person name="Mondo S."/>
            <person name="Pangilinan J."/>
            <person name="Riley R."/>
            <person name="LaButti K."/>
            <person name="Andreopoulos B."/>
            <person name="Lipzen A."/>
            <person name="Chen C."/>
            <person name="Yan M."/>
            <person name="Daum C."/>
            <person name="Ng V."/>
            <person name="Clum A."/>
            <person name="Steindorff A."/>
            <person name="Ohm R.A."/>
            <person name="Martin F."/>
            <person name="Silar P."/>
            <person name="Natvig D.O."/>
            <person name="Lalanne C."/>
            <person name="Gautier V."/>
            <person name="Ament-Velasquez S.L."/>
            <person name="Kruys A."/>
            <person name="Hutchinson M.I."/>
            <person name="Powell A.J."/>
            <person name="Barry K."/>
            <person name="Miller A.N."/>
            <person name="Grigoriev I.V."/>
            <person name="Debuchy R."/>
            <person name="Gladieux P."/>
            <person name="Hiltunen Thoren M."/>
            <person name="Johannesson H."/>
        </authorList>
    </citation>
    <scope>NUCLEOTIDE SEQUENCE</scope>
    <source>
        <strain evidence="3">CBS 118394</strain>
    </source>
</reference>
<evidence type="ECO:0000313" key="3">
    <source>
        <dbReference type="EMBL" id="KAK3326074.1"/>
    </source>
</evidence>
<feature type="domain" description="DUF7580" evidence="2">
    <location>
        <begin position="411"/>
        <end position="660"/>
    </location>
</feature>
<evidence type="ECO:0000313" key="4">
    <source>
        <dbReference type="Proteomes" id="UP001283341"/>
    </source>
</evidence>
<dbReference type="PANTHER" id="PTHR35186:SF4">
    <property type="entry name" value="PRION-INHIBITION AND PROPAGATION HELO DOMAIN-CONTAINING PROTEIN"/>
    <property type="match status" value="1"/>
</dbReference>
<sequence length="684" mass="76072">MSGVELIVGTVLASVPIALEAYDRLGRIFEVFSVFRQYPREVLILEAKLGAQRTIFRNTAINLLTAITKDRLKVQHVVSQPSLQAVSQTLVLAPIYRDRLDALHESFVACRQTADQVESTLQVLFAQFDTFRTELGEKQDAASTSDWLKHVKTRFKLGLNKPQIGKAIEELRNFNQDFGLIADQICKMLEETLDFNAMGPRRSVKSLNALQHYHRIRLASKALYTTLQVRWLCESHHCHSFDIRVLDRVPDNVKGKSKPLAYRYVTCELSITHDGSSYDSKGPLRLEIEQACDEVDESQSYPQQVSVTSVDDAQQLTTTLEQSIGRFELTQRTAKPSMTSRIAKRFRGFRDSNSKGGDQQASPATTSAIPSTAPELHKITQSLAALQITSLHSNGHPTSSSAGSSAATDLSVASDFCKAFHLAMEGSLGRSLVGSWKDPTHAEWYCIPHEPQTEPGTSQSLSDIIRWVADDPIIRSLPRPVLIELAGNVAEGIMQFYSTPWLVSTNLGHNVRYYNRTDPSRAAVQLKGPYFMARVESTRAKAKATRPAISPGLASDSSIGGGAVDLAEARNKLLFNFGILLLEIGYGRPWQQLKQSVAKMPITATGQQKLSDYRAAEKLAQVLTNQMGPRYPKIVKQCLGCDFGLGETDLDNEDLQRRFQEDVVLGLRQMRDYMREMSLAAPSH</sequence>
<name>A0AAE0MCK4_9PEZI</name>
<evidence type="ECO:0000259" key="2">
    <source>
        <dbReference type="Pfam" id="PF24476"/>
    </source>
</evidence>